<dbReference type="VEuPathDB" id="TrichDB:TVAG_194820"/>
<dbReference type="Proteomes" id="UP000001542">
    <property type="component" value="Unassembled WGS sequence"/>
</dbReference>
<dbReference type="GO" id="GO:0031514">
    <property type="term" value="C:motile cilium"/>
    <property type="evidence" value="ECO:0000318"/>
    <property type="project" value="GO_Central"/>
</dbReference>
<organism evidence="1 2">
    <name type="scientific">Trichomonas vaginalis (strain ATCC PRA-98 / G3)</name>
    <dbReference type="NCBI Taxonomy" id="412133"/>
    <lineage>
        <taxon>Eukaryota</taxon>
        <taxon>Metamonada</taxon>
        <taxon>Parabasalia</taxon>
        <taxon>Trichomonadida</taxon>
        <taxon>Trichomonadidae</taxon>
        <taxon>Trichomonas</taxon>
    </lineage>
</organism>
<dbReference type="KEGG" id="tva:4752128"/>
<reference evidence="1" key="2">
    <citation type="journal article" date="2007" name="Science">
        <title>Draft genome sequence of the sexually transmitted pathogen Trichomonas vaginalis.</title>
        <authorList>
            <person name="Carlton J.M."/>
            <person name="Hirt R.P."/>
            <person name="Silva J.C."/>
            <person name="Delcher A.L."/>
            <person name="Schatz M."/>
            <person name="Zhao Q."/>
            <person name="Wortman J.R."/>
            <person name="Bidwell S.L."/>
            <person name="Alsmark U.C.M."/>
            <person name="Besteiro S."/>
            <person name="Sicheritz-Ponten T."/>
            <person name="Noel C.J."/>
            <person name="Dacks J.B."/>
            <person name="Foster P.G."/>
            <person name="Simillion C."/>
            <person name="Van de Peer Y."/>
            <person name="Miranda-Saavedra D."/>
            <person name="Barton G.J."/>
            <person name="Westrop G.D."/>
            <person name="Mueller S."/>
            <person name="Dessi D."/>
            <person name="Fiori P.L."/>
            <person name="Ren Q."/>
            <person name="Paulsen I."/>
            <person name="Zhang H."/>
            <person name="Bastida-Corcuera F.D."/>
            <person name="Simoes-Barbosa A."/>
            <person name="Brown M.T."/>
            <person name="Hayes R.D."/>
            <person name="Mukherjee M."/>
            <person name="Okumura C.Y."/>
            <person name="Schneider R."/>
            <person name="Smith A.J."/>
            <person name="Vanacova S."/>
            <person name="Villalvazo M."/>
            <person name="Haas B.J."/>
            <person name="Pertea M."/>
            <person name="Feldblyum T.V."/>
            <person name="Utterback T.R."/>
            <person name="Shu C.L."/>
            <person name="Osoegawa K."/>
            <person name="de Jong P.J."/>
            <person name="Hrdy I."/>
            <person name="Horvathova L."/>
            <person name="Zubacova Z."/>
            <person name="Dolezal P."/>
            <person name="Malik S.B."/>
            <person name="Logsdon J.M. Jr."/>
            <person name="Henze K."/>
            <person name="Gupta A."/>
            <person name="Wang C.C."/>
            <person name="Dunne R.L."/>
            <person name="Upcroft J.A."/>
            <person name="Upcroft P."/>
            <person name="White O."/>
            <person name="Salzberg S.L."/>
            <person name="Tang P."/>
            <person name="Chiu C.-H."/>
            <person name="Lee Y.-S."/>
            <person name="Embley T.M."/>
            <person name="Coombs G.H."/>
            <person name="Mottram J.C."/>
            <person name="Tachezy J."/>
            <person name="Fraser-Liggett C.M."/>
            <person name="Johnson P.J."/>
        </authorList>
    </citation>
    <scope>NUCLEOTIDE SEQUENCE [LARGE SCALE GENOMIC DNA]</scope>
    <source>
        <strain evidence="1">G3</strain>
    </source>
</reference>
<protein>
    <submittedName>
        <fullName evidence="1">Uncharacterized protein</fullName>
    </submittedName>
</protein>
<dbReference type="STRING" id="5722.A2FL25"/>
<keyword evidence="3" id="KW-0002">3D-structure</keyword>
<dbReference type="AlphaFoldDB" id="A2FL25"/>
<proteinExistence type="evidence at protein level"/>
<dbReference type="RefSeq" id="XP_001307326.1">
    <property type="nucleotide sequence ID" value="XM_001307325.1"/>
</dbReference>
<dbReference type="InParanoid" id="A2FL25"/>
<name>A2FL25_TRIV3</name>
<dbReference type="EMBL" id="DS113860">
    <property type="protein sequence ID" value="EAX94396.1"/>
    <property type="molecule type" value="Genomic_DNA"/>
</dbReference>
<dbReference type="SMR" id="A2FL25"/>
<dbReference type="VEuPathDB" id="TrichDB:TVAGG3_1047600"/>
<dbReference type="PDB" id="9D5N">
    <property type="method" value="EM"/>
    <property type="resolution" value="4.20 A"/>
    <property type="chains" value="CN/CQ=1-249"/>
</dbReference>
<dbReference type="PANTHER" id="PTHR24274">
    <property type="entry name" value="CILIA- AND FLAGELLA-ASSOCIATED PROTEIN 161"/>
    <property type="match status" value="1"/>
</dbReference>
<evidence type="ECO:0007829" key="3">
    <source>
        <dbReference type="PDB" id="9D5N"/>
    </source>
</evidence>
<dbReference type="OMA" id="DDANPAY"/>
<dbReference type="GO" id="GO:0060271">
    <property type="term" value="P:cilium assembly"/>
    <property type="evidence" value="ECO:0000318"/>
    <property type="project" value="GO_Central"/>
</dbReference>
<evidence type="ECO:0000313" key="2">
    <source>
        <dbReference type="Proteomes" id="UP000001542"/>
    </source>
</evidence>
<dbReference type="PANTHER" id="PTHR24274:SF1">
    <property type="entry name" value="CILIA- AND FLAGELLA-ASSOCIATED PROTEIN 161"/>
    <property type="match status" value="1"/>
</dbReference>
<dbReference type="Gene3D" id="2.80.10.50">
    <property type="match status" value="1"/>
</dbReference>
<reference evidence="1" key="1">
    <citation type="submission" date="2006-10" db="EMBL/GenBank/DDBJ databases">
        <authorList>
            <person name="Amadeo P."/>
            <person name="Zhao Q."/>
            <person name="Wortman J."/>
            <person name="Fraser-Liggett C."/>
            <person name="Carlton J."/>
        </authorList>
    </citation>
    <scope>NUCLEOTIDE SEQUENCE</scope>
    <source>
        <strain evidence="1">G3</strain>
    </source>
</reference>
<accession>A2FL25</accession>
<dbReference type="EMDB" id="EMD-46580"/>
<reference evidence="3" key="3">
    <citation type="journal article" date="2025" name="Nat. Commun.">
        <title>Structures of Native Doublet Microtubules from Trichomonas vaginalis Reveal Parasite-Specific Proteins.</title>
        <authorList>
            <person name="Stevens A."/>
            <person name="Kashyap S."/>
            <person name="Crofut E.H."/>
            <person name="Wang S.E."/>
            <person name="Muratore K.A."/>
            <person name="Johnson P.J."/>
            <person name="Zhou Z.H."/>
        </authorList>
    </citation>
    <scope>STRUCTURE BY ELECTRON MICROSCOPY (4.20 ANGSTROMS)</scope>
</reference>
<dbReference type="OrthoDB" id="444540at2759"/>
<dbReference type="InterPro" id="IPR055325">
    <property type="entry name" value="CF161"/>
</dbReference>
<evidence type="ECO:0000313" key="1">
    <source>
        <dbReference type="EMBL" id="EAX94396.1"/>
    </source>
</evidence>
<gene>
    <name evidence="1" type="ORF">TVAG_194820</name>
</gene>
<sequence>MQNHYQPTTRIGNWYEEMVLEDEKMREFLEKKAAGTLTIQRIRQNLVMVQMPPPQEDGLVHYSTMIRIKNAGLECFLGCDPGDAEHVEEGMYSATGCRTDDVTARNVWVLKQCNNNGAPKETREDDVLCFGDEFLISSSDSLGPNPFYIASHHLDWSHFSRVSRKQLVYSTEKETPQAIWRVESVGRDTMMEMEGEPVHIGEPVLLKNVTTNLPLIVQDATFLNDYGSEHELICGKLADKKGVWTFTDH</sequence>
<keyword evidence="2" id="KW-1185">Reference proteome</keyword>